<dbReference type="Pfam" id="PF00990">
    <property type="entry name" value="GGDEF"/>
    <property type="match status" value="1"/>
</dbReference>
<dbReference type="CDD" id="cd01949">
    <property type="entry name" value="GGDEF"/>
    <property type="match status" value="1"/>
</dbReference>
<accession>A0A917DAY7</accession>
<dbReference type="RefSeq" id="WP_188850855.1">
    <property type="nucleotide sequence ID" value="NZ_BMJJ01000005.1"/>
</dbReference>
<keyword evidence="3" id="KW-1133">Transmembrane helix</keyword>
<evidence type="ECO:0000313" key="5">
    <source>
        <dbReference type="EMBL" id="GGD20248.1"/>
    </source>
</evidence>
<sequence length="260" mass="28240">MTSRRAEISVVLLLLAILGAGVMVFLMGRQLSVAADAASASMSHVQILFLGAELLLVAAFSICLLSVLPTIRAQSREHGKLHSLTDDLRRRTSEMELAALTDGLTGLNNRRYFDEALAQYLEEFTRIGRPVGLLVLDLDHFKGINDTHGHDAGDEVLRAVARCLMEHARHHDFVARLGGEEFAVIVPNMGHEALAMFAERLRLAVERLALDVGNVRLRITMSVGLAVAEGAGSADPATLVKRADVNLYNAKQAGRNRISA</sequence>
<evidence type="ECO:0000313" key="6">
    <source>
        <dbReference type="Proteomes" id="UP000613160"/>
    </source>
</evidence>
<reference evidence="5" key="2">
    <citation type="submission" date="2020-09" db="EMBL/GenBank/DDBJ databases">
        <authorList>
            <person name="Sun Q."/>
            <person name="Zhou Y."/>
        </authorList>
    </citation>
    <scope>NUCLEOTIDE SEQUENCE</scope>
    <source>
        <strain evidence="5">CGMCC 1.15493</strain>
    </source>
</reference>
<dbReference type="PANTHER" id="PTHR45138">
    <property type="entry name" value="REGULATORY COMPONENTS OF SENSORY TRANSDUCTION SYSTEM"/>
    <property type="match status" value="1"/>
</dbReference>
<evidence type="ECO:0000256" key="1">
    <source>
        <dbReference type="ARBA" id="ARBA00012528"/>
    </source>
</evidence>
<keyword evidence="3" id="KW-0472">Membrane</keyword>
<reference evidence="5" key="1">
    <citation type="journal article" date="2014" name="Int. J. Syst. Evol. Microbiol.">
        <title>Complete genome sequence of Corynebacterium casei LMG S-19264T (=DSM 44701T), isolated from a smear-ripened cheese.</title>
        <authorList>
            <consortium name="US DOE Joint Genome Institute (JGI-PGF)"/>
            <person name="Walter F."/>
            <person name="Albersmeier A."/>
            <person name="Kalinowski J."/>
            <person name="Ruckert C."/>
        </authorList>
    </citation>
    <scope>NUCLEOTIDE SEQUENCE</scope>
    <source>
        <strain evidence="5">CGMCC 1.15493</strain>
    </source>
</reference>
<dbReference type="InterPro" id="IPR043128">
    <property type="entry name" value="Rev_trsase/Diguanyl_cyclase"/>
</dbReference>
<comment type="caution">
    <text evidence="5">The sequence shown here is derived from an EMBL/GenBank/DDBJ whole genome shotgun (WGS) entry which is preliminary data.</text>
</comment>
<dbReference type="AlphaFoldDB" id="A0A917DAY7"/>
<dbReference type="EMBL" id="BMJJ01000005">
    <property type="protein sequence ID" value="GGD20248.1"/>
    <property type="molecule type" value="Genomic_DNA"/>
</dbReference>
<gene>
    <name evidence="5" type="ORF">GCM10011335_23950</name>
</gene>
<keyword evidence="3" id="KW-0812">Transmembrane</keyword>
<dbReference type="GO" id="GO:0005886">
    <property type="term" value="C:plasma membrane"/>
    <property type="evidence" value="ECO:0007669"/>
    <property type="project" value="TreeGrafter"/>
</dbReference>
<evidence type="ECO:0000256" key="3">
    <source>
        <dbReference type="SAM" id="Phobius"/>
    </source>
</evidence>
<dbReference type="NCBIfam" id="TIGR00254">
    <property type="entry name" value="GGDEF"/>
    <property type="match status" value="1"/>
</dbReference>
<proteinExistence type="predicted"/>
<organism evidence="5 6">
    <name type="scientific">Aureimonas glaciei</name>
    <dbReference type="NCBI Taxonomy" id="1776957"/>
    <lineage>
        <taxon>Bacteria</taxon>
        <taxon>Pseudomonadati</taxon>
        <taxon>Pseudomonadota</taxon>
        <taxon>Alphaproteobacteria</taxon>
        <taxon>Hyphomicrobiales</taxon>
        <taxon>Aurantimonadaceae</taxon>
        <taxon>Aureimonas</taxon>
    </lineage>
</organism>
<dbReference type="InterPro" id="IPR050469">
    <property type="entry name" value="Diguanylate_Cyclase"/>
</dbReference>
<dbReference type="FunFam" id="3.30.70.270:FF:000001">
    <property type="entry name" value="Diguanylate cyclase domain protein"/>
    <property type="match status" value="1"/>
</dbReference>
<dbReference type="GO" id="GO:1902201">
    <property type="term" value="P:negative regulation of bacterial-type flagellum-dependent cell motility"/>
    <property type="evidence" value="ECO:0007669"/>
    <property type="project" value="TreeGrafter"/>
</dbReference>
<evidence type="ECO:0000259" key="4">
    <source>
        <dbReference type="PROSITE" id="PS50887"/>
    </source>
</evidence>
<dbReference type="SUPFAM" id="SSF55073">
    <property type="entry name" value="Nucleotide cyclase"/>
    <property type="match status" value="1"/>
</dbReference>
<dbReference type="InterPro" id="IPR029787">
    <property type="entry name" value="Nucleotide_cyclase"/>
</dbReference>
<dbReference type="PROSITE" id="PS50887">
    <property type="entry name" value="GGDEF"/>
    <property type="match status" value="1"/>
</dbReference>
<dbReference type="SMART" id="SM00267">
    <property type="entry name" value="GGDEF"/>
    <property type="match status" value="1"/>
</dbReference>
<comment type="catalytic activity">
    <reaction evidence="2">
        <text>2 GTP = 3',3'-c-di-GMP + 2 diphosphate</text>
        <dbReference type="Rhea" id="RHEA:24898"/>
        <dbReference type="ChEBI" id="CHEBI:33019"/>
        <dbReference type="ChEBI" id="CHEBI:37565"/>
        <dbReference type="ChEBI" id="CHEBI:58805"/>
        <dbReference type="EC" id="2.7.7.65"/>
    </reaction>
</comment>
<dbReference type="GO" id="GO:0043709">
    <property type="term" value="P:cell adhesion involved in single-species biofilm formation"/>
    <property type="evidence" value="ECO:0007669"/>
    <property type="project" value="TreeGrafter"/>
</dbReference>
<keyword evidence="6" id="KW-1185">Reference proteome</keyword>
<feature type="domain" description="GGDEF" evidence="4">
    <location>
        <begin position="129"/>
        <end position="260"/>
    </location>
</feature>
<dbReference type="Proteomes" id="UP000613160">
    <property type="component" value="Unassembled WGS sequence"/>
</dbReference>
<dbReference type="GO" id="GO:0052621">
    <property type="term" value="F:diguanylate cyclase activity"/>
    <property type="evidence" value="ECO:0007669"/>
    <property type="project" value="UniProtKB-EC"/>
</dbReference>
<feature type="transmembrane region" description="Helical" evidence="3">
    <location>
        <begin position="47"/>
        <end position="68"/>
    </location>
</feature>
<dbReference type="InterPro" id="IPR000160">
    <property type="entry name" value="GGDEF_dom"/>
</dbReference>
<dbReference type="PANTHER" id="PTHR45138:SF9">
    <property type="entry name" value="DIGUANYLATE CYCLASE DGCM-RELATED"/>
    <property type="match status" value="1"/>
</dbReference>
<protein>
    <recommendedName>
        <fullName evidence="1">diguanylate cyclase</fullName>
        <ecNumber evidence="1">2.7.7.65</ecNumber>
    </recommendedName>
</protein>
<name>A0A917DAY7_9HYPH</name>
<dbReference type="EC" id="2.7.7.65" evidence="1"/>
<evidence type="ECO:0000256" key="2">
    <source>
        <dbReference type="ARBA" id="ARBA00034247"/>
    </source>
</evidence>
<dbReference type="Gene3D" id="3.30.70.270">
    <property type="match status" value="1"/>
</dbReference>